<dbReference type="FunCoup" id="A0A0D2G7U0">
    <property type="interactions" value="456"/>
</dbReference>
<comment type="similarity">
    <text evidence="2">Belongs to the metallo-dependent hydrolases superfamily. Adenosine and AMP deaminases family.</text>
</comment>
<dbReference type="Pfam" id="PF00962">
    <property type="entry name" value="A_deaminase"/>
    <property type="match status" value="1"/>
</dbReference>
<dbReference type="GO" id="GO:0043103">
    <property type="term" value="P:hypoxanthine salvage"/>
    <property type="evidence" value="ECO:0007669"/>
    <property type="project" value="TreeGrafter"/>
</dbReference>
<comment type="caution">
    <text evidence="7">The sequence shown here is derived from an EMBL/GenBank/DDBJ whole genome shotgun (WGS) entry which is preliminary data.</text>
</comment>
<name>A0A0D2G7U0_9BACT</name>
<evidence type="ECO:0000313" key="7">
    <source>
        <dbReference type="EMBL" id="KIX10992.1"/>
    </source>
</evidence>
<evidence type="ECO:0000256" key="2">
    <source>
        <dbReference type="ARBA" id="ARBA00006676"/>
    </source>
</evidence>
<sequence>MPDWCHTEPKAELHIHLEGSVFPQTLNRLAHKKGLPQVAEDFYDFRDFDGFNQCLMHVLGLLTTEEDYYRLALDFTDRQASQNIIYTEAFFMPYLHLVNGGHFEAIKQGLEAGFKEAEAGRQVRVRLLFNLPRGLDREAGFKTLELIEKYKWDRVLGIDLAGKEGKGDIAPRADIFAKARSMGLKTVAHAGEFSPASQMAETLRLLKPHRIGHGLSAINDEKVIETLIKTGVCLEMAPTSNLLLGAVGDISDHPLPQLLQKGVKVVLNTDDPAFFKTSLNRELDLVHNEMQVSEKDLKRLIRNGFEQAFGF</sequence>
<reference evidence="7 8" key="1">
    <citation type="submission" date="2013-11" db="EMBL/GenBank/DDBJ databases">
        <title>Metagenomic analysis of a methanogenic consortium involved in long chain n-alkane degradation.</title>
        <authorList>
            <person name="Davidova I.A."/>
            <person name="Callaghan A.V."/>
            <person name="Wawrik B."/>
            <person name="Pruitt S."/>
            <person name="Marks C."/>
            <person name="Duncan K.E."/>
            <person name="Suflita J.M."/>
        </authorList>
    </citation>
    <scope>NUCLEOTIDE SEQUENCE [LARGE SCALE GENOMIC DNA]</scope>
    <source>
        <strain evidence="7 8">SPR</strain>
    </source>
</reference>
<evidence type="ECO:0000256" key="5">
    <source>
        <dbReference type="ARBA" id="ARBA00022833"/>
    </source>
</evidence>
<dbReference type="PATRIC" id="fig|1429043.3.peg.5701"/>
<evidence type="ECO:0000259" key="6">
    <source>
        <dbReference type="Pfam" id="PF00962"/>
    </source>
</evidence>
<keyword evidence="8" id="KW-1185">Reference proteome</keyword>
<dbReference type="Proteomes" id="UP000032233">
    <property type="component" value="Unassembled WGS sequence"/>
</dbReference>
<dbReference type="Gene3D" id="3.20.20.140">
    <property type="entry name" value="Metal-dependent hydrolases"/>
    <property type="match status" value="1"/>
</dbReference>
<protein>
    <recommendedName>
        <fullName evidence="6">Adenosine deaminase domain-containing protein</fullName>
    </recommendedName>
</protein>
<keyword evidence="3" id="KW-0479">Metal-binding</keyword>
<feature type="domain" description="Adenosine deaminase" evidence="6">
    <location>
        <begin position="9"/>
        <end position="309"/>
    </location>
</feature>
<dbReference type="PANTHER" id="PTHR43114">
    <property type="entry name" value="ADENINE DEAMINASE"/>
    <property type="match status" value="1"/>
</dbReference>
<organism evidence="7 8">
    <name type="scientific">Dethiosulfatarculus sandiegensis</name>
    <dbReference type="NCBI Taxonomy" id="1429043"/>
    <lineage>
        <taxon>Bacteria</taxon>
        <taxon>Pseudomonadati</taxon>
        <taxon>Thermodesulfobacteriota</taxon>
        <taxon>Desulfarculia</taxon>
        <taxon>Desulfarculales</taxon>
        <taxon>Desulfarculaceae</taxon>
        <taxon>Dethiosulfatarculus</taxon>
    </lineage>
</organism>
<dbReference type="GO" id="GO:0000034">
    <property type="term" value="F:adenine deaminase activity"/>
    <property type="evidence" value="ECO:0007669"/>
    <property type="project" value="TreeGrafter"/>
</dbReference>
<comment type="cofactor">
    <cofactor evidence="1">
        <name>Zn(2+)</name>
        <dbReference type="ChEBI" id="CHEBI:29105"/>
    </cofactor>
</comment>
<dbReference type="InterPro" id="IPR001365">
    <property type="entry name" value="A_deaminase_dom"/>
</dbReference>
<evidence type="ECO:0000256" key="4">
    <source>
        <dbReference type="ARBA" id="ARBA00022801"/>
    </source>
</evidence>
<dbReference type="AlphaFoldDB" id="A0A0D2G7U0"/>
<dbReference type="EMBL" id="AZAC01000078">
    <property type="protein sequence ID" value="KIX10992.1"/>
    <property type="molecule type" value="Genomic_DNA"/>
</dbReference>
<keyword evidence="5" id="KW-0862">Zinc</keyword>
<accession>A0A0D2G7U0</accession>
<dbReference type="InterPro" id="IPR006330">
    <property type="entry name" value="Ado/ade_deaminase"/>
</dbReference>
<dbReference type="GO" id="GO:0005829">
    <property type="term" value="C:cytosol"/>
    <property type="evidence" value="ECO:0007669"/>
    <property type="project" value="TreeGrafter"/>
</dbReference>
<dbReference type="GO" id="GO:0046872">
    <property type="term" value="F:metal ion binding"/>
    <property type="evidence" value="ECO:0007669"/>
    <property type="project" value="UniProtKB-KW"/>
</dbReference>
<dbReference type="OrthoDB" id="105475at2"/>
<dbReference type="InParanoid" id="A0A0D2G7U0"/>
<evidence type="ECO:0000256" key="1">
    <source>
        <dbReference type="ARBA" id="ARBA00001947"/>
    </source>
</evidence>
<keyword evidence="4" id="KW-0378">Hydrolase</keyword>
<dbReference type="STRING" id="1429043.X474_26910"/>
<dbReference type="InterPro" id="IPR032466">
    <property type="entry name" value="Metal_Hydrolase"/>
</dbReference>
<gene>
    <name evidence="7" type="ORF">X474_26910</name>
</gene>
<dbReference type="RefSeq" id="WP_044352668.1">
    <property type="nucleotide sequence ID" value="NZ_AZAC01000078.1"/>
</dbReference>
<evidence type="ECO:0000256" key="3">
    <source>
        <dbReference type="ARBA" id="ARBA00022723"/>
    </source>
</evidence>
<evidence type="ECO:0000313" key="8">
    <source>
        <dbReference type="Proteomes" id="UP000032233"/>
    </source>
</evidence>
<proteinExistence type="inferred from homology"/>
<dbReference type="SUPFAM" id="SSF51556">
    <property type="entry name" value="Metallo-dependent hydrolases"/>
    <property type="match status" value="1"/>
</dbReference>
<dbReference type="GO" id="GO:0006146">
    <property type="term" value="P:adenine catabolic process"/>
    <property type="evidence" value="ECO:0007669"/>
    <property type="project" value="TreeGrafter"/>
</dbReference>
<dbReference type="NCBIfam" id="TIGR01430">
    <property type="entry name" value="aden_deam"/>
    <property type="match status" value="1"/>
</dbReference>
<dbReference type="PANTHER" id="PTHR43114:SF6">
    <property type="entry name" value="ADENINE DEAMINASE"/>
    <property type="match status" value="1"/>
</dbReference>